<accession>A0ACA9RRP2</accession>
<reference evidence="1" key="1">
    <citation type="submission" date="2021-06" db="EMBL/GenBank/DDBJ databases">
        <authorList>
            <person name="Kallberg Y."/>
            <person name="Tangrot J."/>
            <person name="Rosling A."/>
        </authorList>
    </citation>
    <scope>NUCLEOTIDE SEQUENCE</scope>
    <source>
        <strain evidence="1">MA461A</strain>
    </source>
</reference>
<name>A0ACA9RRP2_9GLOM</name>
<gene>
    <name evidence="1" type="ORF">RPERSI_LOCUS21990</name>
</gene>
<feature type="non-terminal residue" evidence="1">
    <location>
        <position position="1"/>
    </location>
</feature>
<keyword evidence="2" id="KW-1185">Reference proteome</keyword>
<evidence type="ECO:0000313" key="2">
    <source>
        <dbReference type="Proteomes" id="UP000789920"/>
    </source>
</evidence>
<comment type="caution">
    <text evidence="1">The sequence shown here is derived from an EMBL/GenBank/DDBJ whole genome shotgun (WGS) entry which is preliminary data.</text>
</comment>
<feature type="non-terminal residue" evidence="1">
    <location>
        <position position="57"/>
    </location>
</feature>
<evidence type="ECO:0000313" key="1">
    <source>
        <dbReference type="EMBL" id="CAG8805695.1"/>
    </source>
</evidence>
<protein>
    <submittedName>
        <fullName evidence="1">29910_t:CDS:1</fullName>
    </submittedName>
</protein>
<organism evidence="1 2">
    <name type="scientific">Racocetra persica</name>
    <dbReference type="NCBI Taxonomy" id="160502"/>
    <lineage>
        <taxon>Eukaryota</taxon>
        <taxon>Fungi</taxon>
        <taxon>Fungi incertae sedis</taxon>
        <taxon>Mucoromycota</taxon>
        <taxon>Glomeromycotina</taxon>
        <taxon>Glomeromycetes</taxon>
        <taxon>Diversisporales</taxon>
        <taxon>Gigasporaceae</taxon>
        <taxon>Racocetra</taxon>
    </lineage>
</organism>
<sequence>KEEEEAKELQRKAMATPKNSKIVIPGRREPGVPLRKRGFAQVSWLKAAQVSWLNPAQ</sequence>
<dbReference type="EMBL" id="CAJVQC010065614">
    <property type="protein sequence ID" value="CAG8805695.1"/>
    <property type="molecule type" value="Genomic_DNA"/>
</dbReference>
<proteinExistence type="predicted"/>
<dbReference type="Proteomes" id="UP000789920">
    <property type="component" value="Unassembled WGS sequence"/>
</dbReference>